<name>A0A9E7PDR6_ACIBZ</name>
<protein>
    <submittedName>
        <fullName evidence="2">IS3 family transposase</fullName>
    </submittedName>
</protein>
<gene>
    <name evidence="2" type="ORF">I9054_008950</name>
</gene>
<evidence type="ECO:0000313" key="2">
    <source>
        <dbReference type="EMBL" id="UUN99555.1"/>
    </source>
</evidence>
<dbReference type="PANTHER" id="PTHR46889:SF7">
    <property type="entry name" value="TRANSPOSASE FOR INSERTION SEQUENCE ELEMENT IS904"/>
    <property type="match status" value="1"/>
</dbReference>
<sequence length="281" mass="33334">MIDQMSTEFALPLLLDIAELSRSSFYYHKAKLNAVDKYAELKQRICEIYDQHKGRYGYRRITLALKQQGLHYNHKLIARLMRGFGLISLIRRKKYNAYKGTSNKIVKNKLKRNFEAKRPNKRWLTDITEFKVADTKLYLSPILDCYNNEIVSYTLSRRPVFQLVKDMLDQAISHLPNSRKHKLMLHSDQGWHYQMSQFRSTLKANKIKQSMSRKGNCWDNALMESFFSTLKSETIYLEKPESIEVLEQQIHDYIHYYNHERIQIKLKGLSPVQFRTQSSVN</sequence>
<dbReference type="Pfam" id="PF00665">
    <property type="entry name" value="rve"/>
    <property type="match status" value="1"/>
</dbReference>
<dbReference type="Pfam" id="PF13333">
    <property type="entry name" value="rve_2"/>
    <property type="match status" value="1"/>
</dbReference>
<dbReference type="Gene3D" id="3.30.420.10">
    <property type="entry name" value="Ribonuclease H-like superfamily/Ribonuclease H"/>
    <property type="match status" value="1"/>
</dbReference>
<dbReference type="Proteomes" id="UP000644140">
    <property type="component" value="Chromosome"/>
</dbReference>
<evidence type="ECO:0000259" key="1">
    <source>
        <dbReference type="PROSITE" id="PS50994"/>
    </source>
</evidence>
<dbReference type="AlphaFoldDB" id="A0A9E7PDR6"/>
<dbReference type="NCBIfam" id="NF033516">
    <property type="entry name" value="transpos_IS3"/>
    <property type="match status" value="1"/>
</dbReference>
<dbReference type="InterPro" id="IPR048020">
    <property type="entry name" value="Transpos_IS3"/>
</dbReference>
<proteinExistence type="predicted"/>
<dbReference type="SUPFAM" id="SSF53098">
    <property type="entry name" value="Ribonuclease H-like"/>
    <property type="match status" value="1"/>
</dbReference>
<dbReference type="GO" id="GO:0015074">
    <property type="term" value="P:DNA integration"/>
    <property type="evidence" value="ECO:0007669"/>
    <property type="project" value="InterPro"/>
</dbReference>
<dbReference type="InterPro" id="IPR025948">
    <property type="entry name" value="HTH-like_dom"/>
</dbReference>
<reference evidence="2" key="1">
    <citation type="submission" date="2022-02" db="EMBL/GenBank/DDBJ databases">
        <title>Characterization of Tn125 harboring carbapenem-resistant Acinetobacter bereziniae clinical isolates.</title>
        <authorList>
            <person name="Wong N.-K."/>
            <person name="Pan Q."/>
        </authorList>
    </citation>
    <scope>NUCLEOTIDE SEQUENCE</scope>
    <source>
        <strain evidence="2">GD03393</strain>
    </source>
</reference>
<dbReference type="PROSITE" id="PS50994">
    <property type="entry name" value="INTEGRASE"/>
    <property type="match status" value="1"/>
</dbReference>
<dbReference type="InterPro" id="IPR050900">
    <property type="entry name" value="Transposase_IS3/IS150/IS904"/>
</dbReference>
<dbReference type="GO" id="GO:0003676">
    <property type="term" value="F:nucleic acid binding"/>
    <property type="evidence" value="ECO:0007669"/>
    <property type="project" value="InterPro"/>
</dbReference>
<dbReference type="InterPro" id="IPR036397">
    <property type="entry name" value="RNaseH_sf"/>
</dbReference>
<dbReference type="RefSeq" id="WP_227560549.1">
    <property type="nucleotide sequence ID" value="NZ_BKNL01000109.1"/>
</dbReference>
<dbReference type="EMBL" id="CP092085">
    <property type="protein sequence ID" value="UUN99555.1"/>
    <property type="molecule type" value="Genomic_DNA"/>
</dbReference>
<evidence type="ECO:0000313" key="3">
    <source>
        <dbReference type="Proteomes" id="UP000644140"/>
    </source>
</evidence>
<feature type="domain" description="Integrase catalytic" evidence="1">
    <location>
        <begin position="115"/>
        <end position="279"/>
    </location>
</feature>
<dbReference type="Pfam" id="PF13276">
    <property type="entry name" value="HTH_21"/>
    <property type="match status" value="1"/>
</dbReference>
<dbReference type="PANTHER" id="PTHR46889">
    <property type="entry name" value="TRANSPOSASE INSF FOR INSERTION SEQUENCE IS3B-RELATED"/>
    <property type="match status" value="1"/>
</dbReference>
<dbReference type="InterPro" id="IPR012337">
    <property type="entry name" value="RNaseH-like_sf"/>
</dbReference>
<accession>A0A9E7PDR6</accession>
<dbReference type="InterPro" id="IPR001584">
    <property type="entry name" value="Integrase_cat-core"/>
</dbReference>
<organism evidence="2 3">
    <name type="scientific">Acinetobacter bereziniae</name>
    <name type="common">Acinetobacter genomosp. 10</name>
    <dbReference type="NCBI Taxonomy" id="106648"/>
    <lineage>
        <taxon>Bacteria</taxon>
        <taxon>Pseudomonadati</taxon>
        <taxon>Pseudomonadota</taxon>
        <taxon>Gammaproteobacteria</taxon>
        <taxon>Moraxellales</taxon>
        <taxon>Moraxellaceae</taxon>
        <taxon>Acinetobacter</taxon>
    </lineage>
</organism>